<dbReference type="STRING" id="1715693.PH7735_01774"/>
<dbReference type="RefSeq" id="WP_058310864.1">
    <property type="nucleotide sequence ID" value="NZ_CYTW01000001.1"/>
</dbReference>
<evidence type="ECO:0000256" key="1">
    <source>
        <dbReference type="SAM" id="SignalP"/>
    </source>
</evidence>
<dbReference type="InterPro" id="IPR029052">
    <property type="entry name" value="Metallo-depent_PP-like"/>
</dbReference>
<dbReference type="GeneID" id="83880818"/>
<gene>
    <name evidence="3" type="ORF">PH7735_01774</name>
</gene>
<dbReference type="Pfam" id="PF00149">
    <property type="entry name" value="Metallophos"/>
    <property type="match status" value="1"/>
</dbReference>
<feature type="chain" id="PRO_5006015986" evidence="1">
    <location>
        <begin position="21"/>
        <end position="331"/>
    </location>
</feature>
<dbReference type="InterPro" id="IPR004843">
    <property type="entry name" value="Calcineurin-like_PHP"/>
</dbReference>
<dbReference type="PANTHER" id="PTHR43143">
    <property type="entry name" value="METALLOPHOSPHOESTERASE, CALCINEURIN SUPERFAMILY"/>
    <property type="match status" value="1"/>
</dbReference>
<dbReference type="InterPro" id="IPR051918">
    <property type="entry name" value="STPP_CPPED1"/>
</dbReference>
<evidence type="ECO:0000259" key="2">
    <source>
        <dbReference type="Pfam" id="PF00149"/>
    </source>
</evidence>
<dbReference type="Gene3D" id="3.60.21.10">
    <property type="match status" value="1"/>
</dbReference>
<dbReference type="Proteomes" id="UP000051870">
    <property type="component" value="Unassembled WGS sequence"/>
</dbReference>
<organism evidence="3 4">
    <name type="scientific">Shimia thalassica</name>
    <dbReference type="NCBI Taxonomy" id="1715693"/>
    <lineage>
        <taxon>Bacteria</taxon>
        <taxon>Pseudomonadati</taxon>
        <taxon>Pseudomonadota</taxon>
        <taxon>Alphaproteobacteria</taxon>
        <taxon>Rhodobacterales</taxon>
        <taxon>Roseobacteraceae</taxon>
    </lineage>
</organism>
<dbReference type="GO" id="GO:0016787">
    <property type="term" value="F:hydrolase activity"/>
    <property type="evidence" value="ECO:0007669"/>
    <property type="project" value="InterPro"/>
</dbReference>
<feature type="signal peptide" evidence="1">
    <location>
        <begin position="1"/>
        <end position="20"/>
    </location>
</feature>
<dbReference type="PANTHER" id="PTHR43143:SF1">
    <property type="entry name" value="SERINE_THREONINE-PROTEIN PHOSPHATASE CPPED1"/>
    <property type="match status" value="1"/>
</dbReference>
<dbReference type="EMBL" id="CYTW01000001">
    <property type="protein sequence ID" value="CUJ94670.1"/>
    <property type="molecule type" value="Genomic_DNA"/>
</dbReference>
<proteinExistence type="predicted"/>
<keyword evidence="1" id="KW-0732">Signal</keyword>
<dbReference type="AlphaFoldDB" id="A0A0N7M948"/>
<dbReference type="SUPFAM" id="SSF56300">
    <property type="entry name" value="Metallo-dependent phosphatases"/>
    <property type="match status" value="1"/>
</dbReference>
<evidence type="ECO:0000313" key="3">
    <source>
        <dbReference type="EMBL" id="CUJ94670.1"/>
    </source>
</evidence>
<feature type="domain" description="Calcineurin-like phosphoesterase" evidence="2">
    <location>
        <begin position="70"/>
        <end position="257"/>
    </location>
</feature>
<reference evidence="4" key="1">
    <citation type="submission" date="2015-09" db="EMBL/GenBank/DDBJ databases">
        <authorList>
            <person name="Rodrigo-Torres Lidia"/>
            <person name="Arahal R.David."/>
        </authorList>
    </citation>
    <scope>NUCLEOTIDE SEQUENCE [LARGE SCALE GENOMIC DNA]</scope>
    <source>
        <strain evidence="4">CECT 7735</strain>
    </source>
</reference>
<accession>A0A0N7M948</accession>
<evidence type="ECO:0000313" key="4">
    <source>
        <dbReference type="Proteomes" id="UP000051870"/>
    </source>
</evidence>
<keyword evidence="4" id="KW-1185">Reference proteome</keyword>
<dbReference type="CDD" id="cd00838">
    <property type="entry name" value="MPP_superfamily"/>
    <property type="match status" value="1"/>
</dbReference>
<protein>
    <submittedName>
        <fullName evidence="3">Calcineurin-like phosphoesterase superfamily domain protein</fullName>
    </submittedName>
</protein>
<sequence>MKMIWVVLMVLGFALTSAIAEGFSHSVTNEKKPWTTDAFEGDVQKFTFAIHSDLTGGERPQVFEIAMAQLALLGPEFVISVGDLIEGGGTRDELIAQWQSFDQRAAKVGVPMFYVGGNHDLSSALERDVWEDRYGPHYYHFRYKDVLFLVLDTEDLSQTRRDTIATQRAEAVEIYKTVGPEAFAKTPYAKSQERVTGAISDQQGAYFVDAIAQNKDVRHVFVFTHKPAWNADETRFHDIEAALADIPYTVFNGHEHFYKHQSRFGRDYIQLATTGGKQFPELGMSEDHVVLVTVAGTEVSIATLMLSGIRDRTGHIPLDGEGVCFAVGSCK</sequence>
<name>A0A0N7M948_9RHOB</name>